<dbReference type="Proteomes" id="UP001596180">
    <property type="component" value="Unassembled WGS sequence"/>
</dbReference>
<reference evidence="6" key="1">
    <citation type="journal article" date="2019" name="Int. J. Syst. Evol. Microbiol.">
        <title>The Global Catalogue of Microorganisms (GCM) 10K type strain sequencing project: providing services to taxonomists for standard genome sequencing and annotation.</title>
        <authorList>
            <consortium name="The Broad Institute Genomics Platform"/>
            <consortium name="The Broad Institute Genome Sequencing Center for Infectious Disease"/>
            <person name="Wu L."/>
            <person name="Ma J."/>
        </authorList>
    </citation>
    <scope>NUCLEOTIDE SEQUENCE [LARGE SCALE GENOMIC DNA]</scope>
    <source>
        <strain evidence="6">JCM 10411</strain>
    </source>
</reference>
<proteinExistence type="predicted"/>
<dbReference type="CDD" id="cd02065">
    <property type="entry name" value="B12-binding_like"/>
    <property type="match status" value="1"/>
</dbReference>
<dbReference type="Pfam" id="PF02607">
    <property type="entry name" value="B12-binding_2"/>
    <property type="match status" value="1"/>
</dbReference>
<dbReference type="InterPro" id="IPR003759">
    <property type="entry name" value="Cbl-bd_cap"/>
</dbReference>
<dbReference type="EMBL" id="JBHSOA010000135">
    <property type="protein sequence ID" value="MFC5856683.1"/>
    <property type="molecule type" value="Genomic_DNA"/>
</dbReference>
<dbReference type="RefSeq" id="WP_381371111.1">
    <property type="nucleotide sequence ID" value="NZ_JBHSOA010000135.1"/>
</dbReference>
<evidence type="ECO:0000256" key="2">
    <source>
        <dbReference type="ARBA" id="ARBA00023285"/>
    </source>
</evidence>
<dbReference type="InterPro" id="IPR050554">
    <property type="entry name" value="Met_Synthase/Corrinoid"/>
</dbReference>
<gene>
    <name evidence="5" type="ORF">ACFPZI_34520</name>
</gene>
<dbReference type="InterPro" id="IPR006158">
    <property type="entry name" value="Cobalamin-bd"/>
</dbReference>
<dbReference type="Pfam" id="PF02310">
    <property type="entry name" value="B12-binding"/>
    <property type="match status" value="1"/>
</dbReference>
<dbReference type="Gene3D" id="1.10.1240.10">
    <property type="entry name" value="Methionine synthase domain"/>
    <property type="match status" value="1"/>
</dbReference>
<evidence type="ECO:0000259" key="4">
    <source>
        <dbReference type="PROSITE" id="PS51332"/>
    </source>
</evidence>
<sequence>MTAAPATDREHGTGRPLVPTRPASPHGDERAREHADRLWTAVRAADEYSAVDLVTNALRGGLDAETVLLDVIGAVQRKVGVEWAANRMSVADEHAATAINDRAIATLPVHRPTTARGRVTVACVDKEWHALPARLLAEVLRLRGWQVDYLGAQVPTAHLVGRIHRAGSTVVCLSGSLSTRLPVAHAAVTAVQATGVPVMVGGRAFGADGRYARLLGADAWAFDARGAADRLAAGPLPVPRPPHQALDDLPHLADQEYTLVARCARSLVRRTFQDLEQRLPAMRDYTDEQRERTAEDLAQIVDFLAAALYVDDADVFTDFLAWTAEVLTARGVPAHAVLPGLDLLEEQLRDFPRACGLIADGRDALGPFVRPRSAPAP</sequence>
<comment type="caution">
    <text evidence="5">The sequence shown here is derived from an EMBL/GenBank/DDBJ whole genome shotgun (WGS) entry which is preliminary data.</text>
</comment>
<protein>
    <submittedName>
        <fullName evidence="5">B12-binding domain-containing protein</fullName>
    </submittedName>
</protein>
<feature type="domain" description="B12-binding" evidence="4">
    <location>
        <begin position="116"/>
        <end position="242"/>
    </location>
</feature>
<evidence type="ECO:0000313" key="5">
    <source>
        <dbReference type="EMBL" id="MFC5856683.1"/>
    </source>
</evidence>
<organism evidence="5 6">
    <name type="scientific">Streptomyces chlorus</name>
    <dbReference type="NCBI Taxonomy" id="887452"/>
    <lineage>
        <taxon>Bacteria</taxon>
        <taxon>Bacillati</taxon>
        <taxon>Actinomycetota</taxon>
        <taxon>Actinomycetes</taxon>
        <taxon>Kitasatosporales</taxon>
        <taxon>Streptomycetaceae</taxon>
        <taxon>Streptomyces</taxon>
    </lineage>
</organism>
<evidence type="ECO:0000256" key="1">
    <source>
        <dbReference type="ARBA" id="ARBA00022723"/>
    </source>
</evidence>
<keyword evidence="2" id="KW-0170">Cobalt</keyword>
<dbReference type="PANTHER" id="PTHR45833:SF1">
    <property type="entry name" value="METHIONINE SYNTHASE"/>
    <property type="match status" value="1"/>
</dbReference>
<dbReference type="Gene3D" id="3.40.50.280">
    <property type="entry name" value="Cobalamin-binding domain"/>
    <property type="match status" value="1"/>
</dbReference>
<keyword evidence="6" id="KW-1185">Reference proteome</keyword>
<keyword evidence="1" id="KW-0479">Metal-binding</keyword>
<dbReference type="PANTHER" id="PTHR45833">
    <property type="entry name" value="METHIONINE SYNTHASE"/>
    <property type="match status" value="1"/>
</dbReference>
<dbReference type="SUPFAM" id="SSF52242">
    <property type="entry name" value="Cobalamin (vitamin B12)-binding domain"/>
    <property type="match status" value="1"/>
</dbReference>
<accession>A0ABW1E8M0</accession>
<dbReference type="InterPro" id="IPR036724">
    <property type="entry name" value="Cobalamin-bd_sf"/>
</dbReference>
<evidence type="ECO:0000256" key="3">
    <source>
        <dbReference type="SAM" id="MobiDB-lite"/>
    </source>
</evidence>
<dbReference type="PROSITE" id="PS51332">
    <property type="entry name" value="B12_BINDING"/>
    <property type="match status" value="1"/>
</dbReference>
<name>A0ABW1E8M0_9ACTN</name>
<dbReference type="InterPro" id="IPR036594">
    <property type="entry name" value="Meth_synthase_dom"/>
</dbReference>
<evidence type="ECO:0000313" key="6">
    <source>
        <dbReference type="Proteomes" id="UP001596180"/>
    </source>
</evidence>
<feature type="region of interest" description="Disordered" evidence="3">
    <location>
        <begin position="1"/>
        <end position="34"/>
    </location>
</feature>